<feature type="domain" description="Hexokinase C-terminal" evidence="13">
    <location>
        <begin position="228"/>
        <end position="463"/>
    </location>
</feature>
<dbReference type="PANTHER" id="PTHR19443:SF16">
    <property type="entry name" value="HEXOKINASE TYPE 1-RELATED"/>
    <property type="match status" value="1"/>
</dbReference>
<dbReference type="Gene3D" id="3.30.420.40">
    <property type="match status" value="1"/>
</dbReference>
<evidence type="ECO:0000259" key="13">
    <source>
        <dbReference type="Pfam" id="PF03727"/>
    </source>
</evidence>
<proteinExistence type="inferred from homology"/>
<dbReference type="GO" id="GO:0004340">
    <property type="term" value="F:glucokinase activity"/>
    <property type="evidence" value="ECO:0007669"/>
    <property type="project" value="TreeGrafter"/>
</dbReference>
<keyword evidence="4 11" id="KW-0808">Transferase</keyword>
<dbReference type="InterPro" id="IPR022672">
    <property type="entry name" value="Hexokinase_N"/>
</dbReference>
<comment type="pathway">
    <text evidence="1">Carbohydrate degradation; glycolysis; D-glyceraldehyde 3-phosphate and glycerone phosphate from D-glucose: step 1/4.</text>
</comment>
<feature type="domain" description="Hexokinase N-terminal" evidence="12">
    <location>
        <begin position="17"/>
        <end position="221"/>
    </location>
</feature>
<evidence type="ECO:0000313" key="15">
    <source>
        <dbReference type="Proteomes" id="UP000070544"/>
    </source>
</evidence>
<dbReference type="SUPFAM" id="SSF53067">
    <property type="entry name" value="Actin-like ATPase domain"/>
    <property type="match status" value="2"/>
</dbReference>
<dbReference type="AlphaFoldDB" id="A0A139ADP5"/>
<dbReference type="GO" id="GO:0005739">
    <property type="term" value="C:mitochondrion"/>
    <property type="evidence" value="ECO:0007669"/>
    <property type="project" value="TreeGrafter"/>
</dbReference>
<dbReference type="PRINTS" id="PR00475">
    <property type="entry name" value="HEXOKINASE"/>
</dbReference>
<keyword evidence="5 11" id="KW-0547">Nucleotide-binding</keyword>
<sequence>MADSMPDVVRRKPDWMAKLEREFTIGKEDLAGIAKDMLAKMEVGLARENTEMKMLASFVRKRPTGHEVGTVYALDFGGTNFRVCQLDLTDDASGYRFHAVKFKIPEELKLAPGEKLFDFFADSVNSFLNQQGITLTAPGAVPDLREQLKKAKLGFTFSFPIQQLALDKGILLQWNKGFNNPGVVGSDVVELLHHAFDRKGIPFRVTALVNDTVGTLLANGYKNPNTTVGAIIGTGTNAAYWESVDRIRKWTGDKSGDMVVNTEWGAFTPQARLLTTYDKRLDDESINPGMQVFEKMISGRYIGEIVRLILVDLHSRGHILTNVPRLPAKLTTPYEFDTEYLSRLAVEQVQTSSPYPIVQQVMAEVGVQVLEDDRRKILEIAELVALRSARISVAGVAALILQQKLTQGTTVAVDGSVYELYPRYKQHMEATLVELLGTVTGPAVTLELGKDGSGIGAAVIAALG</sequence>
<dbReference type="PROSITE" id="PS51748">
    <property type="entry name" value="HEXOKINASE_2"/>
    <property type="match status" value="1"/>
</dbReference>
<dbReference type="GO" id="GO:0005524">
    <property type="term" value="F:ATP binding"/>
    <property type="evidence" value="ECO:0007669"/>
    <property type="project" value="UniProtKB-UniRule"/>
</dbReference>
<dbReference type="Pfam" id="PF00349">
    <property type="entry name" value="Hexokinase_1"/>
    <property type="match status" value="1"/>
</dbReference>
<evidence type="ECO:0000259" key="12">
    <source>
        <dbReference type="Pfam" id="PF00349"/>
    </source>
</evidence>
<evidence type="ECO:0000256" key="9">
    <source>
        <dbReference type="ARBA" id="ARBA00044613"/>
    </source>
</evidence>
<dbReference type="EC" id="2.7.1.-" evidence="11"/>
<dbReference type="STRING" id="1344416.A0A139ADP5"/>
<evidence type="ECO:0000256" key="6">
    <source>
        <dbReference type="ARBA" id="ARBA00022777"/>
    </source>
</evidence>
<keyword evidence="6 11" id="KW-0418">Kinase</keyword>
<dbReference type="GO" id="GO:0006096">
    <property type="term" value="P:glycolytic process"/>
    <property type="evidence" value="ECO:0007669"/>
    <property type="project" value="UniProtKB-UniPathway"/>
</dbReference>
<dbReference type="CDD" id="cd24018">
    <property type="entry name" value="ASKHA_NBD_HK_fungi"/>
    <property type="match status" value="1"/>
</dbReference>
<comment type="pathway">
    <text evidence="2">Carbohydrate metabolism; hexose metabolism.</text>
</comment>
<dbReference type="GO" id="GO:0005829">
    <property type="term" value="C:cytosol"/>
    <property type="evidence" value="ECO:0007669"/>
    <property type="project" value="TreeGrafter"/>
</dbReference>
<dbReference type="GO" id="GO:0005536">
    <property type="term" value="F:D-glucose binding"/>
    <property type="evidence" value="ECO:0007669"/>
    <property type="project" value="InterPro"/>
</dbReference>
<dbReference type="InterPro" id="IPR001312">
    <property type="entry name" value="Hexokinase"/>
</dbReference>
<protein>
    <recommendedName>
        <fullName evidence="11">Phosphotransferase</fullName>
        <ecNumber evidence="11">2.7.1.-</ecNumber>
    </recommendedName>
</protein>
<keyword evidence="8 11" id="KW-0324">Glycolysis</keyword>
<evidence type="ECO:0000256" key="8">
    <source>
        <dbReference type="ARBA" id="ARBA00023152"/>
    </source>
</evidence>
<keyword evidence="15" id="KW-1185">Reference proteome</keyword>
<dbReference type="Gene3D" id="3.40.367.20">
    <property type="match status" value="1"/>
</dbReference>
<dbReference type="OrthoDB" id="419537at2759"/>
<dbReference type="UniPathway" id="UPA00109">
    <property type="reaction ID" value="UER00180"/>
</dbReference>
<reference evidence="14 15" key="1">
    <citation type="journal article" date="2015" name="Genome Biol. Evol.">
        <title>Phylogenomic analyses indicate that early fungi evolved digesting cell walls of algal ancestors of land plants.</title>
        <authorList>
            <person name="Chang Y."/>
            <person name="Wang S."/>
            <person name="Sekimoto S."/>
            <person name="Aerts A.L."/>
            <person name="Choi C."/>
            <person name="Clum A."/>
            <person name="LaButti K.M."/>
            <person name="Lindquist E.A."/>
            <person name="Yee Ngan C."/>
            <person name="Ohm R.A."/>
            <person name="Salamov A.A."/>
            <person name="Grigoriev I.V."/>
            <person name="Spatafora J.W."/>
            <person name="Berbee M.L."/>
        </authorList>
    </citation>
    <scope>NUCLEOTIDE SEQUENCE [LARGE SCALE GENOMIC DNA]</scope>
    <source>
        <strain evidence="14 15">JEL478</strain>
    </source>
</reference>
<evidence type="ECO:0000256" key="2">
    <source>
        <dbReference type="ARBA" id="ARBA00005028"/>
    </source>
</evidence>
<evidence type="ECO:0000256" key="5">
    <source>
        <dbReference type="ARBA" id="ARBA00022741"/>
    </source>
</evidence>
<dbReference type="InterPro" id="IPR022673">
    <property type="entry name" value="Hexokinase_C"/>
</dbReference>
<name>A0A139ADP5_GONPJ</name>
<dbReference type="EMBL" id="KQ965765">
    <property type="protein sequence ID" value="KXS14942.1"/>
    <property type="molecule type" value="Genomic_DNA"/>
</dbReference>
<dbReference type="PANTHER" id="PTHR19443">
    <property type="entry name" value="HEXOKINASE"/>
    <property type="match status" value="1"/>
</dbReference>
<evidence type="ECO:0000256" key="10">
    <source>
        <dbReference type="ARBA" id="ARBA00047905"/>
    </source>
</evidence>
<dbReference type="OMA" id="TEYRECL"/>
<gene>
    <name evidence="14" type="ORF">M427DRAFT_57092</name>
</gene>
<dbReference type="Proteomes" id="UP000070544">
    <property type="component" value="Unassembled WGS sequence"/>
</dbReference>
<dbReference type="Pfam" id="PF03727">
    <property type="entry name" value="Hexokinase_2"/>
    <property type="match status" value="1"/>
</dbReference>
<dbReference type="GO" id="GO:0008865">
    <property type="term" value="F:fructokinase activity"/>
    <property type="evidence" value="ECO:0007669"/>
    <property type="project" value="TreeGrafter"/>
</dbReference>
<organism evidence="14 15">
    <name type="scientific">Gonapodya prolifera (strain JEL478)</name>
    <name type="common">Monoblepharis prolifera</name>
    <dbReference type="NCBI Taxonomy" id="1344416"/>
    <lineage>
        <taxon>Eukaryota</taxon>
        <taxon>Fungi</taxon>
        <taxon>Fungi incertae sedis</taxon>
        <taxon>Chytridiomycota</taxon>
        <taxon>Chytridiomycota incertae sedis</taxon>
        <taxon>Monoblepharidomycetes</taxon>
        <taxon>Monoblepharidales</taxon>
        <taxon>Gonapodyaceae</taxon>
        <taxon>Gonapodya</taxon>
    </lineage>
</organism>
<dbReference type="InterPro" id="IPR043129">
    <property type="entry name" value="ATPase_NBD"/>
</dbReference>
<evidence type="ECO:0000256" key="4">
    <source>
        <dbReference type="ARBA" id="ARBA00022679"/>
    </source>
</evidence>
<accession>A0A139ADP5</accession>
<comment type="similarity">
    <text evidence="3 11">Belongs to the hexokinase family.</text>
</comment>
<comment type="catalytic activity">
    <reaction evidence="9">
        <text>a D-hexose + ATP = a D-hexose 6-phosphate + ADP + H(+)</text>
        <dbReference type="Rhea" id="RHEA:22740"/>
        <dbReference type="ChEBI" id="CHEBI:4194"/>
        <dbReference type="ChEBI" id="CHEBI:15378"/>
        <dbReference type="ChEBI" id="CHEBI:30616"/>
        <dbReference type="ChEBI" id="CHEBI:229467"/>
        <dbReference type="ChEBI" id="CHEBI:456216"/>
        <dbReference type="EC" id="2.7.1.1"/>
    </reaction>
    <physiologicalReaction direction="left-to-right" evidence="9">
        <dbReference type="Rhea" id="RHEA:22741"/>
    </physiologicalReaction>
</comment>
<evidence type="ECO:0000256" key="1">
    <source>
        <dbReference type="ARBA" id="ARBA00004888"/>
    </source>
</evidence>
<evidence type="ECO:0000256" key="7">
    <source>
        <dbReference type="ARBA" id="ARBA00022840"/>
    </source>
</evidence>
<evidence type="ECO:0000313" key="14">
    <source>
        <dbReference type="EMBL" id="KXS14942.1"/>
    </source>
</evidence>
<evidence type="ECO:0000256" key="3">
    <source>
        <dbReference type="ARBA" id="ARBA00009225"/>
    </source>
</evidence>
<comment type="catalytic activity">
    <reaction evidence="10">
        <text>D-fructose + ATP = D-fructose 6-phosphate + ADP + H(+)</text>
        <dbReference type="Rhea" id="RHEA:16125"/>
        <dbReference type="ChEBI" id="CHEBI:15378"/>
        <dbReference type="ChEBI" id="CHEBI:30616"/>
        <dbReference type="ChEBI" id="CHEBI:37721"/>
        <dbReference type="ChEBI" id="CHEBI:61527"/>
        <dbReference type="ChEBI" id="CHEBI:456216"/>
        <dbReference type="EC" id="2.7.1.1"/>
    </reaction>
    <physiologicalReaction direction="left-to-right" evidence="10">
        <dbReference type="Rhea" id="RHEA:16126"/>
    </physiologicalReaction>
</comment>
<dbReference type="GO" id="GO:0006006">
    <property type="term" value="P:glucose metabolic process"/>
    <property type="evidence" value="ECO:0007669"/>
    <property type="project" value="TreeGrafter"/>
</dbReference>
<dbReference type="GO" id="GO:0001678">
    <property type="term" value="P:intracellular glucose homeostasis"/>
    <property type="evidence" value="ECO:0007669"/>
    <property type="project" value="InterPro"/>
</dbReference>
<keyword evidence="7 11" id="KW-0067">ATP-binding</keyword>
<evidence type="ECO:0000256" key="11">
    <source>
        <dbReference type="RuleBase" id="RU362007"/>
    </source>
</evidence>